<evidence type="ECO:0000313" key="3">
    <source>
        <dbReference type="Proteomes" id="UP000324222"/>
    </source>
</evidence>
<proteinExistence type="predicted"/>
<gene>
    <name evidence="2" type="ORF">E2C01_042737</name>
</gene>
<evidence type="ECO:0000256" key="1">
    <source>
        <dbReference type="SAM" id="MobiDB-lite"/>
    </source>
</evidence>
<keyword evidence="3" id="KW-1185">Reference proteome</keyword>
<dbReference type="EMBL" id="VSRR010008574">
    <property type="protein sequence ID" value="MPC48951.1"/>
    <property type="molecule type" value="Genomic_DNA"/>
</dbReference>
<sequence length="116" mass="12456">MLPLQLPCDTFGIICGAELKVFPEGGFKRAASQPRVPTRDTLKGQTKVGRAGAVGQAKQRRQWTGGREGGPDEARGAGGSGTILIRFTWSIQCGAKIVFEAIQPIMESHWSLESVC</sequence>
<dbReference type="AlphaFoldDB" id="A0A5B7FND9"/>
<name>A0A5B7FND9_PORTR</name>
<comment type="caution">
    <text evidence="2">The sequence shown here is derived from an EMBL/GenBank/DDBJ whole genome shotgun (WGS) entry which is preliminary data.</text>
</comment>
<dbReference type="Proteomes" id="UP000324222">
    <property type="component" value="Unassembled WGS sequence"/>
</dbReference>
<feature type="region of interest" description="Disordered" evidence="1">
    <location>
        <begin position="30"/>
        <end position="78"/>
    </location>
</feature>
<accession>A0A5B7FND9</accession>
<evidence type="ECO:0000313" key="2">
    <source>
        <dbReference type="EMBL" id="MPC48951.1"/>
    </source>
</evidence>
<reference evidence="2 3" key="1">
    <citation type="submission" date="2019-05" db="EMBL/GenBank/DDBJ databases">
        <title>Another draft genome of Portunus trituberculatus and its Hox gene families provides insights of decapod evolution.</title>
        <authorList>
            <person name="Jeong J.-H."/>
            <person name="Song I."/>
            <person name="Kim S."/>
            <person name="Choi T."/>
            <person name="Kim D."/>
            <person name="Ryu S."/>
            <person name="Kim W."/>
        </authorList>
    </citation>
    <scope>NUCLEOTIDE SEQUENCE [LARGE SCALE GENOMIC DNA]</scope>
    <source>
        <tissue evidence="2">Muscle</tissue>
    </source>
</reference>
<organism evidence="2 3">
    <name type="scientific">Portunus trituberculatus</name>
    <name type="common">Swimming crab</name>
    <name type="synonym">Neptunus trituberculatus</name>
    <dbReference type="NCBI Taxonomy" id="210409"/>
    <lineage>
        <taxon>Eukaryota</taxon>
        <taxon>Metazoa</taxon>
        <taxon>Ecdysozoa</taxon>
        <taxon>Arthropoda</taxon>
        <taxon>Crustacea</taxon>
        <taxon>Multicrustacea</taxon>
        <taxon>Malacostraca</taxon>
        <taxon>Eumalacostraca</taxon>
        <taxon>Eucarida</taxon>
        <taxon>Decapoda</taxon>
        <taxon>Pleocyemata</taxon>
        <taxon>Brachyura</taxon>
        <taxon>Eubrachyura</taxon>
        <taxon>Portunoidea</taxon>
        <taxon>Portunidae</taxon>
        <taxon>Portuninae</taxon>
        <taxon>Portunus</taxon>
    </lineage>
</organism>
<protein>
    <submittedName>
        <fullName evidence="2">Uncharacterized protein</fullName>
    </submittedName>
</protein>